<dbReference type="KEGG" id="ccos:Pan44_28550"/>
<dbReference type="NCBIfam" id="TIGR02603">
    <property type="entry name" value="CxxCH_TIGR02603"/>
    <property type="match status" value="1"/>
</dbReference>
<accession>A0A517SFD9</accession>
<evidence type="ECO:0000313" key="8">
    <source>
        <dbReference type="Proteomes" id="UP000315700"/>
    </source>
</evidence>
<dbReference type="InterPro" id="IPR036909">
    <property type="entry name" value="Cyt_c-like_dom_sf"/>
</dbReference>
<keyword evidence="3 4" id="KW-0408">Iron</keyword>
<dbReference type="PROSITE" id="PS51257">
    <property type="entry name" value="PROKAR_LIPOPROTEIN"/>
    <property type="match status" value="1"/>
</dbReference>
<evidence type="ECO:0000256" key="1">
    <source>
        <dbReference type="ARBA" id="ARBA00022617"/>
    </source>
</evidence>
<dbReference type="GO" id="GO:0046872">
    <property type="term" value="F:metal ion binding"/>
    <property type="evidence" value="ECO:0007669"/>
    <property type="project" value="UniProtKB-KW"/>
</dbReference>
<dbReference type="SUPFAM" id="SSF46626">
    <property type="entry name" value="Cytochrome c"/>
    <property type="match status" value="1"/>
</dbReference>
<sequence precursor="true">MSSRIAFWLLTLVVVGCRPAFAEEPSAVGPVMKLLRSGRVPEARLPAIVEIVGSRGNEHDLEFVFTKAVSPDWPVPLREKSFGLLLDAARTRKVVPAGDLAPITGVISDGGSANLQLAAIRFAGAARVNPAADALDRLLGEQNLKPEVQAAALDAVVAIRGRDALPVIQKVLASDAPMTVRGPALAALAETDVESAANAATALFGQMKPTDDAGVIVDAFLARKNGSKVLAEAVARTPPAADIAKLALRHIYAVGRSDDELVSTLGKAAGINDDPAPVTPELIAGVVAEVEKSGNAARGEQVFRRADLSCMKCHAVSAGGGQVGPDLSAVGTISPLDFLATSVLNPDQAIKEAYISRVVATVDGRVLQGIVVDRNAERLVLKDATGAVHTIAIDDIDDEVEGKSLMPKGLVKFMTRQELVDLVKFLSQLGRPGEYAIRSTPRFQRYRVLARLPESIGENVPNDEQFEAEIARSTDWAPFYGRVDGGVPLDEAQKAAGGPVIYLAGDFDVRATGELQLKLTTGGPVNVWLDDDSLDDVTAPFSVEPGRHRITIRIDLRKWPSLVMPMMELARPEGSRVEFQVVDGA</sequence>
<dbReference type="Gene3D" id="1.10.760.10">
    <property type="entry name" value="Cytochrome c-like domain"/>
    <property type="match status" value="1"/>
</dbReference>
<dbReference type="InParanoid" id="A0A517SFD9"/>
<protein>
    <submittedName>
        <fullName evidence="7">Cytochrome c</fullName>
    </submittedName>
</protein>
<keyword evidence="2 4" id="KW-0479">Metal-binding</keyword>
<dbReference type="InterPro" id="IPR013427">
    <property type="entry name" value="Haem-bd_dom_put"/>
</dbReference>
<evidence type="ECO:0000256" key="3">
    <source>
        <dbReference type="ARBA" id="ARBA00023004"/>
    </source>
</evidence>
<dbReference type="OrthoDB" id="228131at2"/>
<feature type="signal peptide" evidence="5">
    <location>
        <begin position="1"/>
        <end position="22"/>
    </location>
</feature>
<dbReference type="PANTHER" id="PTHR33546:SF1">
    <property type="entry name" value="LARGE, MULTIFUNCTIONAL SECRETED PROTEIN"/>
    <property type="match status" value="1"/>
</dbReference>
<evidence type="ECO:0000313" key="7">
    <source>
        <dbReference type="EMBL" id="QDT54817.1"/>
    </source>
</evidence>
<organism evidence="7 8">
    <name type="scientific">Caulifigura coniformis</name>
    <dbReference type="NCBI Taxonomy" id="2527983"/>
    <lineage>
        <taxon>Bacteria</taxon>
        <taxon>Pseudomonadati</taxon>
        <taxon>Planctomycetota</taxon>
        <taxon>Planctomycetia</taxon>
        <taxon>Planctomycetales</taxon>
        <taxon>Planctomycetaceae</taxon>
        <taxon>Caulifigura</taxon>
    </lineage>
</organism>
<dbReference type="PANTHER" id="PTHR33546">
    <property type="entry name" value="LARGE, MULTIFUNCTIONAL SECRETED PROTEIN-RELATED"/>
    <property type="match status" value="1"/>
</dbReference>
<name>A0A517SFD9_9PLAN</name>
<evidence type="ECO:0000256" key="4">
    <source>
        <dbReference type="PROSITE-ProRule" id="PRU00433"/>
    </source>
</evidence>
<feature type="domain" description="Cytochrome c" evidence="6">
    <location>
        <begin position="294"/>
        <end position="430"/>
    </location>
</feature>
<evidence type="ECO:0000256" key="2">
    <source>
        <dbReference type="ARBA" id="ARBA00022723"/>
    </source>
</evidence>
<dbReference type="PROSITE" id="PS51007">
    <property type="entry name" value="CYTC"/>
    <property type="match status" value="1"/>
</dbReference>
<keyword evidence="8" id="KW-1185">Reference proteome</keyword>
<dbReference type="InterPro" id="IPR009056">
    <property type="entry name" value="Cyt_c-like_dom"/>
</dbReference>
<dbReference type="Proteomes" id="UP000315700">
    <property type="component" value="Chromosome"/>
</dbReference>
<keyword evidence="1 4" id="KW-0349">Heme</keyword>
<keyword evidence="5" id="KW-0732">Signal</keyword>
<dbReference type="EMBL" id="CP036271">
    <property type="protein sequence ID" value="QDT54817.1"/>
    <property type="molecule type" value="Genomic_DNA"/>
</dbReference>
<gene>
    <name evidence="7" type="ORF">Pan44_28550</name>
</gene>
<dbReference type="GO" id="GO:0009055">
    <property type="term" value="F:electron transfer activity"/>
    <property type="evidence" value="ECO:0007669"/>
    <property type="project" value="InterPro"/>
</dbReference>
<dbReference type="AlphaFoldDB" id="A0A517SFD9"/>
<feature type="chain" id="PRO_5022010973" evidence="5">
    <location>
        <begin position="23"/>
        <end position="585"/>
    </location>
</feature>
<evidence type="ECO:0000256" key="5">
    <source>
        <dbReference type="SAM" id="SignalP"/>
    </source>
</evidence>
<dbReference type="GO" id="GO:0020037">
    <property type="term" value="F:heme binding"/>
    <property type="evidence" value="ECO:0007669"/>
    <property type="project" value="InterPro"/>
</dbReference>
<evidence type="ECO:0000259" key="6">
    <source>
        <dbReference type="PROSITE" id="PS51007"/>
    </source>
</evidence>
<proteinExistence type="predicted"/>
<reference evidence="7 8" key="1">
    <citation type="submission" date="2019-02" db="EMBL/GenBank/DDBJ databases">
        <title>Deep-cultivation of Planctomycetes and their phenomic and genomic characterization uncovers novel biology.</title>
        <authorList>
            <person name="Wiegand S."/>
            <person name="Jogler M."/>
            <person name="Boedeker C."/>
            <person name="Pinto D."/>
            <person name="Vollmers J."/>
            <person name="Rivas-Marin E."/>
            <person name="Kohn T."/>
            <person name="Peeters S.H."/>
            <person name="Heuer A."/>
            <person name="Rast P."/>
            <person name="Oberbeckmann S."/>
            <person name="Bunk B."/>
            <person name="Jeske O."/>
            <person name="Meyerdierks A."/>
            <person name="Storesund J.E."/>
            <person name="Kallscheuer N."/>
            <person name="Luecker S."/>
            <person name="Lage O.M."/>
            <person name="Pohl T."/>
            <person name="Merkel B.J."/>
            <person name="Hornburger P."/>
            <person name="Mueller R.-W."/>
            <person name="Bruemmer F."/>
            <person name="Labrenz M."/>
            <person name="Spormann A.M."/>
            <person name="Op den Camp H."/>
            <person name="Overmann J."/>
            <person name="Amann R."/>
            <person name="Jetten M.S.M."/>
            <person name="Mascher T."/>
            <person name="Medema M.H."/>
            <person name="Devos D.P."/>
            <person name="Kaster A.-K."/>
            <person name="Ovreas L."/>
            <person name="Rohde M."/>
            <person name="Galperin M.Y."/>
            <person name="Jogler C."/>
        </authorList>
    </citation>
    <scope>NUCLEOTIDE SEQUENCE [LARGE SCALE GENOMIC DNA]</scope>
    <source>
        <strain evidence="7 8">Pan44</strain>
    </source>
</reference>
<dbReference type="RefSeq" id="WP_145030640.1">
    <property type="nucleotide sequence ID" value="NZ_CP036271.1"/>
</dbReference>